<proteinExistence type="predicted"/>
<feature type="domain" description="Ice-binding protein C-terminal" evidence="2">
    <location>
        <begin position="177"/>
        <end position="197"/>
    </location>
</feature>
<dbReference type="InterPro" id="IPR013424">
    <property type="entry name" value="Ice-binding_C"/>
</dbReference>
<protein>
    <recommendedName>
        <fullName evidence="2">Ice-binding protein C-terminal domain-containing protein</fullName>
    </recommendedName>
</protein>
<evidence type="ECO:0000256" key="1">
    <source>
        <dbReference type="SAM" id="SignalP"/>
    </source>
</evidence>
<accession>A0ABN1L4I6</accession>
<name>A0ABN1L4I6_9GAMM</name>
<dbReference type="EMBL" id="BAAAFA010000002">
    <property type="protein sequence ID" value="GAA0813633.1"/>
    <property type="molecule type" value="Genomic_DNA"/>
</dbReference>
<dbReference type="NCBIfam" id="TIGR02595">
    <property type="entry name" value="PEP_CTERM"/>
    <property type="match status" value="1"/>
</dbReference>
<dbReference type="RefSeq" id="WP_343815532.1">
    <property type="nucleotide sequence ID" value="NZ_BAAAFA010000002.1"/>
</dbReference>
<keyword evidence="4" id="KW-1185">Reference proteome</keyword>
<keyword evidence="1" id="KW-0732">Signal</keyword>
<dbReference type="Proteomes" id="UP001500021">
    <property type="component" value="Unassembled WGS sequence"/>
</dbReference>
<dbReference type="Pfam" id="PF07589">
    <property type="entry name" value="PEP-CTERM"/>
    <property type="match status" value="1"/>
</dbReference>
<organism evidence="3 4">
    <name type="scientific">Colwellia asteriadis</name>
    <dbReference type="NCBI Taxonomy" id="517723"/>
    <lineage>
        <taxon>Bacteria</taxon>
        <taxon>Pseudomonadati</taxon>
        <taxon>Pseudomonadota</taxon>
        <taxon>Gammaproteobacteria</taxon>
        <taxon>Alteromonadales</taxon>
        <taxon>Colwelliaceae</taxon>
        <taxon>Colwellia</taxon>
    </lineage>
</organism>
<comment type="caution">
    <text evidence="3">The sequence shown here is derived from an EMBL/GenBank/DDBJ whole genome shotgun (WGS) entry which is preliminary data.</text>
</comment>
<evidence type="ECO:0000313" key="4">
    <source>
        <dbReference type="Proteomes" id="UP001500021"/>
    </source>
</evidence>
<gene>
    <name evidence="3" type="ORF">GCM10009111_09300</name>
</gene>
<feature type="chain" id="PRO_5045668793" description="Ice-binding protein C-terminal domain-containing protein" evidence="1">
    <location>
        <begin position="20"/>
        <end position="201"/>
    </location>
</feature>
<reference evidence="3 4" key="1">
    <citation type="journal article" date="2019" name="Int. J. Syst. Evol. Microbiol.">
        <title>The Global Catalogue of Microorganisms (GCM) 10K type strain sequencing project: providing services to taxonomists for standard genome sequencing and annotation.</title>
        <authorList>
            <consortium name="The Broad Institute Genomics Platform"/>
            <consortium name="The Broad Institute Genome Sequencing Center for Infectious Disease"/>
            <person name="Wu L."/>
            <person name="Ma J."/>
        </authorList>
    </citation>
    <scope>NUCLEOTIDE SEQUENCE [LARGE SCALE GENOMIC DNA]</scope>
    <source>
        <strain evidence="3 4">JCM 15608</strain>
    </source>
</reference>
<feature type="signal peptide" evidence="1">
    <location>
        <begin position="1"/>
        <end position="19"/>
    </location>
</feature>
<evidence type="ECO:0000313" key="3">
    <source>
        <dbReference type="EMBL" id="GAA0813633.1"/>
    </source>
</evidence>
<sequence length="201" mass="21112">MKKFILGALTLLLTLNASATVISIYESNSALNSIAQSQTVINNAAAADTTLTSNNIFFSDSGHHGASAFQGGHNTTFVLTATGMIDTSLYSALKFFHDDGIDVSLGGNSLYTYNANTALRNSGWKTFADTGMTTFDLLFWENGGAASILVYGQLRANQTSEVANFATIGSQSSVTVAVPEPTTLAILGLGLLGLVSRKVKK</sequence>
<evidence type="ECO:0000259" key="2">
    <source>
        <dbReference type="Pfam" id="PF07589"/>
    </source>
</evidence>